<name>A0A3B7MAK8_9CYAN</name>
<dbReference type="EMBL" id="CP032152">
    <property type="protein sequence ID" value="AXY67673.1"/>
    <property type="molecule type" value="Genomic_DNA"/>
</dbReference>
<dbReference type="KEGG" id="tsq:D3A95_04610"/>
<evidence type="ECO:0000256" key="1">
    <source>
        <dbReference type="ARBA" id="ARBA00006594"/>
    </source>
</evidence>
<keyword evidence="7" id="KW-1185">Reference proteome</keyword>
<dbReference type="Gene3D" id="3.40.50.150">
    <property type="entry name" value="Vaccinia Virus protein VP39"/>
    <property type="match status" value="1"/>
</dbReference>
<dbReference type="PROSITE" id="PS00092">
    <property type="entry name" value="N6_MTASE"/>
    <property type="match status" value="1"/>
</dbReference>
<evidence type="ECO:0000313" key="6">
    <source>
        <dbReference type="EMBL" id="AXY67673.1"/>
    </source>
</evidence>
<dbReference type="GO" id="GO:0008170">
    <property type="term" value="F:N-methyltransferase activity"/>
    <property type="evidence" value="ECO:0007669"/>
    <property type="project" value="InterPro"/>
</dbReference>
<sequence>MVHSKERAPRNRTITLTEQEKGKYRQRLLRLSHPVSLSEIINRTINQDIFEVVNFIPSQFVDLLFIDPPYNLNKVFNSISFKKKSLEDYTNWLESCLSSLEKILKPTASIYICSDWESSFAVFEVIKDRFRVRNRITWEREKGRGAKKNWKNASEDIWFCTVSDEYTFNVEAVKLKRKVIAPYRVNGHPKDWEATEEGNYRLTHPSNLWTDLTVPFWSMPENTDHPTQKPEKLLAKVILASSNPEDIIFDPFLGSGTTSVVAKKLGRRFLGVELDETYACLAEKRLEMAEVDTSIQGYADGVFWERNTLNEQGRSAQKPYQCDQLSHQPELFSLEGT</sequence>
<evidence type="ECO:0000313" key="7">
    <source>
        <dbReference type="Proteomes" id="UP000261812"/>
    </source>
</evidence>
<dbReference type="InterPro" id="IPR001091">
    <property type="entry name" value="RM_Methyltransferase"/>
</dbReference>
<feature type="domain" description="DNA methylase N-4/N-6" evidence="5">
    <location>
        <begin position="61"/>
        <end position="283"/>
    </location>
</feature>
<dbReference type="RefSeq" id="WP_181496466.1">
    <property type="nucleotide sequence ID" value="NZ_CP032152.1"/>
</dbReference>
<dbReference type="GO" id="GO:0032259">
    <property type="term" value="P:methylation"/>
    <property type="evidence" value="ECO:0007669"/>
    <property type="project" value="UniProtKB-KW"/>
</dbReference>
<dbReference type="GO" id="GO:0003677">
    <property type="term" value="F:DNA binding"/>
    <property type="evidence" value="ECO:0007669"/>
    <property type="project" value="InterPro"/>
</dbReference>
<keyword evidence="2 6" id="KW-0489">Methyltransferase</keyword>
<keyword evidence="3 6" id="KW-0808">Transferase</keyword>
<dbReference type="PANTHER" id="PTHR13370:SF3">
    <property type="entry name" value="TRNA (GUANINE(10)-N2)-METHYLTRANSFERASE HOMOLOG"/>
    <property type="match status" value="1"/>
</dbReference>
<dbReference type="EC" id="2.1.1.-" evidence="4"/>
<gene>
    <name evidence="6" type="ORF">D3A95_04610</name>
</gene>
<dbReference type="Pfam" id="PF01555">
    <property type="entry name" value="N6_N4_Mtase"/>
    <property type="match status" value="1"/>
</dbReference>
<dbReference type="AlphaFoldDB" id="A0A3B7MAK8"/>
<dbReference type="InterPro" id="IPR002941">
    <property type="entry name" value="DNA_methylase_N4/N6"/>
</dbReference>
<proteinExistence type="inferred from homology"/>
<protein>
    <recommendedName>
        <fullName evidence="4">Methyltransferase</fullName>
        <ecNumber evidence="4">2.1.1.-</ecNumber>
    </recommendedName>
</protein>
<reference evidence="7" key="1">
    <citation type="submission" date="2018-09" db="EMBL/GenBank/DDBJ databases">
        <title>Complete genome sequence of thermophilic cyanobacteria strain Thermosynechococcus elongatus PKUAC-SCTE542.</title>
        <authorList>
            <person name="Liang Y."/>
            <person name="Tang J."/>
            <person name="Daroch M."/>
        </authorList>
    </citation>
    <scope>NUCLEOTIDE SEQUENCE [LARGE SCALE GENOMIC DNA]</scope>
    <source>
        <strain evidence="7">E542</strain>
    </source>
</reference>
<dbReference type="GO" id="GO:0005737">
    <property type="term" value="C:cytoplasm"/>
    <property type="evidence" value="ECO:0007669"/>
    <property type="project" value="TreeGrafter"/>
</dbReference>
<evidence type="ECO:0000256" key="2">
    <source>
        <dbReference type="ARBA" id="ARBA00022603"/>
    </source>
</evidence>
<accession>A0A3B7MAK8</accession>
<evidence type="ECO:0000256" key="4">
    <source>
        <dbReference type="RuleBase" id="RU362026"/>
    </source>
</evidence>
<dbReference type="PRINTS" id="PR00508">
    <property type="entry name" value="S21N4MTFRASE"/>
</dbReference>
<dbReference type="REBASE" id="273031">
    <property type="entry name" value="M.Tel542ORF4610P"/>
</dbReference>
<comment type="similarity">
    <text evidence="1 4">Belongs to the N(4)/N(6)-methyltransferase family.</text>
</comment>
<dbReference type="InterPro" id="IPR029063">
    <property type="entry name" value="SAM-dependent_MTases_sf"/>
</dbReference>
<dbReference type="InterPro" id="IPR002052">
    <property type="entry name" value="DNA_methylase_N6_adenine_CS"/>
</dbReference>
<evidence type="ECO:0000259" key="5">
    <source>
        <dbReference type="Pfam" id="PF01555"/>
    </source>
</evidence>
<dbReference type="Proteomes" id="UP000261812">
    <property type="component" value="Chromosome"/>
</dbReference>
<dbReference type="SUPFAM" id="SSF53335">
    <property type="entry name" value="S-adenosyl-L-methionine-dependent methyltransferases"/>
    <property type="match status" value="1"/>
</dbReference>
<organism evidence="6 7">
    <name type="scientific">Thermosynechococcus sichuanensis E542</name>
    <dbReference type="NCBI Taxonomy" id="2016101"/>
    <lineage>
        <taxon>Bacteria</taxon>
        <taxon>Bacillati</taxon>
        <taxon>Cyanobacteriota</taxon>
        <taxon>Cyanophyceae</taxon>
        <taxon>Acaryochloridales</taxon>
        <taxon>Thermosynechococcaceae</taxon>
        <taxon>Thermosynechococcus</taxon>
        <taxon>Thermosynechococcus sichuanensis</taxon>
    </lineage>
</organism>
<dbReference type="PANTHER" id="PTHR13370">
    <property type="entry name" value="RNA METHYLASE-RELATED"/>
    <property type="match status" value="1"/>
</dbReference>
<evidence type="ECO:0000256" key="3">
    <source>
        <dbReference type="ARBA" id="ARBA00022679"/>
    </source>
</evidence>